<sequence>MPDGWLINGSAAINSRRKPGGNFIRLALSAGESGLGASLGLGICP</sequence>
<proteinExistence type="predicted"/>
<protein>
    <submittedName>
        <fullName evidence="1">Uncharacterized protein</fullName>
    </submittedName>
</protein>
<dbReference type="EMBL" id="UINC01182439">
    <property type="protein sequence ID" value="SVD92659.1"/>
    <property type="molecule type" value="Genomic_DNA"/>
</dbReference>
<name>A0A382ZBS8_9ZZZZ</name>
<organism evidence="1">
    <name type="scientific">marine metagenome</name>
    <dbReference type="NCBI Taxonomy" id="408172"/>
    <lineage>
        <taxon>unclassified sequences</taxon>
        <taxon>metagenomes</taxon>
        <taxon>ecological metagenomes</taxon>
    </lineage>
</organism>
<reference evidence="1" key="1">
    <citation type="submission" date="2018-05" db="EMBL/GenBank/DDBJ databases">
        <authorList>
            <person name="Lanie J.A."/>
            <person name="Ng W.-L."/>
            <person name="Kazmierczak K.M."/>
            <person name="Andrzejewski T.M."/>
            <person name="Davidsen T.M."/>
            <person name="Wayne K.J."/>
            <person name="Tettelin H."/>
            <person name="Glass J.I."/>
            <person name="Rusch D."/>
            <person name="Podicherti R."/>
            <person name="Tsui H.-C.T."/>
            <person name="Winkler M.E."/>
        </authorList>
    </citation>
    <scope>NUCLEOTIDE SEQUENCE</scope>
</reference>
<dbReference type="AlphaFoldDB" id="A0A382ZBS8"/>
<evidence type="ECO:0000313" key="1">
    <source>
        <dbReference type="EMBL" id="SVD92659.1"/>
    </source>
</evidence>
<accession>A0A382ZBS8</accession>
<gene>
    <name evidence="1" type="ORF">METZ01_LOCUS445513</name>
</gene>